<organism evidence="1 2">
    <name type="scientific">Pocillopora damicornis</name>
    <name type="common">Cauliflower coral</name>
    <name type="synonym">Millepora damicornis</name>
    <dbReference type="NCBI Taxonomy" id="46731"/>
    <lineage>
        <taxon>Eukaryota</taxon>
        <taxon>Metazoa</taxon>
        <taxon>Cnidaria</taxon>
        <taxon>Anthozoa</taxon>
        <taxon>Hexacorallia</taxon>
        <taxon>Scleractinia</taxon>
        <taxon>Astrocoeniina</taxon>
        <taxon>Pocilloporidae</taxon>
        <taxon>Pocillopora</taxon>
    </lineage>
</organism>
<keyword evidence="2" id="KW-1185">Reference proteome</keyword>
<dbReference type="AlphaFoldDB" id="A0A3M6TNS5"/>
<accession>A0A3M6TNS5</accession>
<name>A0A3M6TNS5_POCDA</name>
<evidence type="ECO:0000313" key="1">
    <source>
        <dbReference type="EMBL" id="RMX43009.1"/>
    </source>
</evidence>
<sequence length="158" mass="17306">MVWCVLVSSVSINPSCDNSEEASEAGEEGKEYGDAVRCEGPLSLAIDDVLERFKRSPCWDLHKSSESITYLVHEAVVFGATIGAAIMVGVLGLPPTEEIHTMDSDILQAYWQIPLKSKFISDSKAPFSKEKSDKTEKRVCNHKKDIFCPGILAGHSTC</sequence>
<dbReference type="EMBL" id="RCHS01003247">
    <property type="protein sequence ID" value="RMX43009.1"/>
    <property type="molecule type" value="Genomic_DNA"/>
</dbReference>
<gene>
    <name evidence="1" type="ORF">pdam_00001761</name>
</gene>
<evidence type="ECO:0000313" key="2">
    <source>
        <dbReference type="Proteomes" id="UP000275408"/>
    </source>
</evidence>
<protein>
    <submittedName>
        <fullName evidence="1">Uncharacterized protein</fullName>
    </submittedName>
</protein>
<proteinExistence type="predicted"/>
<reference evidence="1 2" key="1">
    <citation type="journal article" date="2018" name="Sci. Rep.">
        <title>Comparative analysis of the Pocillopora damicornis genome highlights role of immune system in coral evolution.</title>
        <authorList>
            <person name="Cunning R."/>
            <person name="Bay R.A."/>
            <person name="Gillette P."/>
            <person name="Baker A.C."/>
            <person name="Traylor-Knowles N."/>
        </authorList>
    </citation>
    <scope>NUCLEOTIDE SEQUENCE [LARGE SCALE GENOMIC DNA]</scope>
    <source>
        <strain evidence="1">RSMAS</strain>
        <tissue evidence="1">Whole animal</tissue>
    </source>
</reference>
<comment type="caution">
    <text evidence="1">The sequence shown here is derived from an EMBL/GenBank/DDBJ whole genome shotgun (WGS) entry which is preliminary data.</text>
</comment>
<dbReference type="Proteomes" id="UP000275408">
    <property type="component" value="Unassembled WGS sequence"/>
</dbReference>